<dbReference type="RefSeq" id="WP_380230878.1">
    <property type="nucleotide sequence ID" value="NZ_JBHSVH010000002.1"/>
</dbReference>
<dbReference type="Gene3D" id="2.70.98.10">
    <property type="match status" value="1"/>
</dbReference>
<dbReference type="Pfam" id="PF17678">
    <property type="entry name" value="Glyco_hydro_92N"/>
    <property type="match status" value="1"/>
</dbReference>
<evidence type="ECO:0000256" key="2">
    <source>
        <dbReference type="SAM" id="SignalP"/>
    </source>
</evidence>
<dbReference type="SUPFAM" id="SSF50370">
    <property type="entry name" value="Ricin B-like lectins"/>
    <property type="match status" value="1"/>
</dbReference>
<dbReference type="Gene3D" id="1.20.1050.60">
    <property type="entry name" value="alpha-1,2-mannosidase"/>
    <property type="match status" value="1"/>
</dbReference>
<keyword evidence="5" id="KW-1185">Reference proteome</keyword>
<feature type="region of interest" description="Disordered" evidence="1">
    <location>
        <begin position="242"/>
        <end position="291"/>
    </location>
</feature>
<gene>
    <name evidence="4" type="ORF">ACFQMG_09535</name>
</gene>
<accession>A0ABW2FU25</accession>
<dbReference type="EMBL" id="JBHTAJ010000014">
    <property type="protein sequence ID" value="MFC7179803.1"/>
    <property type="molecule type" value="Genomic_DNA"/>
</dbReference>
<dbReference type="InterPro" id="IPR035992">
    <property type="entry name" value="Ricin_B-like_lectins"/>
</dbReference>
<keyword evidence="4" id="KW-0326">Glycosidase</keyword>
<evidence type="ECO:0000313" key="5">
    <source>
        <dbReference type="Proteomes" id="UP001596435"/>
    </source>
</evidence>
<organism evidence="4 5">
    <name type="scientific">Kitasatospora paranensis</name>
    <dbReference type="NCBI Taxonomy" id="258053"/>
    <lineage>
        <taxon>Bacteria</taxon>
        <taxon>Bacillati</taxon>
        <taxon>Actinomycetota</taxon>
        <taxon>Actinomycetes</taxon>
        <taxon>Kitasatosporales</taxon>
        <taxon>Streptomycetaceae</taxon>
        <taxon>Kitasatospora</taxon>
    </lineage>
</organism>
<dbReference type="InterPro" id="IPR012939">
    <property type="entry name" value="Glyco_hydro_92"/>
</dbReference>
<sequence length="929" mass="96481">MHRSRSTLPTLALAAALAAVVALPAGAVTGPARAATAGRVTADDPAQYVNAYVGTGQGQPDFGNGGGAGNTFPGATAPFGMIQWSPDTATYQHGGYSYDDHRISGFSLTHISGAGCGDYGTTPFMPVLDGTPVDHSDFSHADETIAPGSYAVTFGNGLRTELAATPRTGIARFTYPAGHTASLTVDAGKAFNDASGSITLGTDSLDGWTESGGFCGTGNRYRIWFHAVFDHPFSSAGIVRTGGHDGVDTGRRSATGSSPGIAPQPARTEQARERRTAAQPPHPDSARPASGAKALVSFDTGADRTVTARVGISFVSADGARANLAAEQHGAAGIDRIRTDARTDWNALLGRIAVDGGTTAQRRVLYTALYHSLLHPSVLSDTDGRYPGFDGATHTARPGHAQYADFSGWDVYRSQVQLLALLDPERASDVAQSVVDQGAGAGYLDRWTLANGGTGVMVGDPLPIIAASIHAFGGTDFDAAGLLRIAEAGRSDPRERPGHDGYDTIGYIPADDASVWGAAATTLEYTSADFALAQLAARLGDTAAHDTLMHRSANWRNLVHSGGGYLRPRDRDHSWPAFRPEQQDHFVEGSAAQYSWMVPYNRRGLFDATGGDAAAAARLDDFFGRLNAGPDSAQAYLGNEPSLGTPWAYTYAGRPYRTQDVVRRALTTLFTDAPDGEPGNDDLGELSSWVVWASLGMYPDVPGRSELVLASPLFPATTIRRGNGATIDVAAPAASASARYVHALTVDGAAVQRSWLSEEFVAHGGTVAVTLGEDPEPAWGSARADAPPSFDVGPAVPATGPVTGPGAKCLDVAGGATGNGTAVQLRQCDGGGPQQWTAASDGSLQALGKCLDVSGSSDAAGTAVQLWDCNGTGAQQWWPRTDGSLLNPPSGRCLDAPGSATADGTRLQIWDCNGTGAQRWTPPPAGARP</sequence>
<feature type="chain" id="PRO_5045496927" evidence="2">
    <location>
        <begin position="28"/>
        <end position="929"/>
    </location>
</feature>
<evidence type="ECO:0000256" key="1">
    <source>
        <dbReference type="SAM" id="MobiDB-lite"/>
    </source>
</evidence>
<comment type="caution">
    <text evidence="4">The sequence shown here is derived from an EMBL/GenBank/DDBJ whole genome shotgun (WGS) entry which is preliminary data.</text>
</comment>
<dbReference type="EC" id="3.2.1.-" evidence="4"/>
<dbReference type="InterPro" id="IPR008928">
    <property type="entry name" value="6-hairpin_glycosidase_sf"/>
</dbReference>
<protein>
    <submittedName>
        <fullName evidence="4">GH92 family glycosyl hydrolase</fullName>
        <ecNumber evidence="4">3.2.1.-</ecNumber>
    </submittedName>
</protein>
<keyword evidence="4" id="KW-0378">Hydrolase</keyword>
<dbReference type="Gene3D" id="2.80.10.50">
    <property type="match status" value="1"/>
</dbReference>
<dbReference type="Gene3D" id="1.20.1610.10">
    <property type="entry name" value="alpha-1,2-mannosidases domains"/>
    <property type="match status" value="1"/>
</dbReference>
<dbReference type="PANTHER" id="PTHR12143">
    <property type="entry name" value="PEPTIDE N-GLYCANASE PNGASE -RELATED"/>
    <property type="match status" value="1"/>
</dbReference>
<dbReference type="SUPFAM" id="SSF48208">
    <property type="entry name" value="Six-hairpin glycosidases"/>
    <property type="match status" value="1"/>
</dbReference>
<evidence type="ECO:0000313" key="4">
    <source>
        <dbReference type="EMBL" id="MFC7179803.1"/>
    </source>
</evidence>
<dbReference type="InterPro" id="IPR041371">
    <property type="entry name" value="GH92_N"/>
</dbReference>
<dbReference type="CDD" id="cd23451">
    <property type="entry name" value="beta-trefoil_Ricin_laminarinase"/>
    <property type="match status" value="1"/>
</dbReference>
<dbReference type="Pfam" id="PF00652">
    <property type="entry name" value="Ricin_B_lectin"/>
    <property type="match status" value="1"/>
</dbReference>
<dbReference type="InterPro" id="IPR005887">
    <property type="entry name" value="GH92_a_mannosidase_put"/>
</dbReference>
<dbReference type="InterPro" id="IPR050883">
    <property type="entry name" value="PNGase"/>
</dbReference>
<dbReference type="Proteomes" id="UP001596435">
    <property type="component" value="Unassembled WGS sequence"/>
</dbReference>
<dbReference type="Gene3D" id="3.30.2080.10">
    <property type="entry name" value="GH92 mannosidase domain"/>
    <property type="match status" value="1"/>
</dbReference>
<dbReference type="GO" id="GO:0016798">
    <property type="term" value="F:hydrolase activity, acting on glycosyl bonds"/>
    <property type="evidence" value="ECO:0007669"/>
    <property type="project" value="UniProtKB-KW"/>
</dbReference>
<keyword evidence="2" id="KW-0732">Signal</keyword>
<dbReference type="Pfam" id="PF07971">
    <property type="entry name" value="Glyco_hydro_92"/>
    <property type="match status" value="1"/>
</dbReference>
<evidence type="ECO:0000259" key="3">
    <source>
        <dbReference type="SMART" id="SM00458"/>
    </source>
</evidence>
<proteinExistence type="predicted"/>
<feature type="signal peptide" evidence="2">
    <location>
        <begin position="1"/>
        <end position="27"/>
    </location>
</feature>
<dbReference type="InterPro" id="IPR014718">
    <property type="entry name" value="GH-type_carb-bd"/>
</dbReference>
<feature type="compositionally biased region" description="Basic and acidic residues" evidence="1">
    <location>
        <begin position="242"/>
        <end position="251"/>
    </location>
</feature>
<dbReference type="NCBIfam" id="TIGR01180">
    <property type="entry name" value="aman2_put"/>
    <property type="match status" value="1"/>
</dbReference>
<dbReference type="PANTHER" id="PTHR12143:SF39">
    <property type="entry name" value="SECRETED PROTEIN"/>
    <property type="match status" value="1"/>
</dbReference>
<feature type="domain" description="Ricin B lectin" evidence="3">
    <location>
        <begin position="799"/>
        <end position="923"/>
    </location>
</feature>
<name>A0ABW2FU25_9ACTN</name>
<dbReference type="InterPro" id="IPR000772">
    <property type="entry name" value="Ricin_B_lectin"/>
</dbReference>
<dbReference type="SMART" id="SM00458">
    <property type="entry name" value="RICIN"/>
    <property type="match status" value="1"/>
</dbReference>
<reference evidence="5" key="1">
    <citation type="journal article" date="2019" name="Int. J. Syst. Evol. Microbiol.">
        <title>The Global Catalogue of Microorganisms (GCM) 10K type strain sequencing project: providing services to taxonomists for standard genome sequencing and annotation.</title>
        <authorList>
            <consortium name="The Broad Institute Genomics Platform"/>
            <consortium name="The Broad Institute Genome Sequencing Center for Infectious Disease"/>
            <person name="Wu L."/>
            <person name="Ma J."/>
        </authorList>
    </citation>
    <scope>NUCLEOTIDE SEQUENCE [LARGE SCALE GENOMIC DNA]</scope>
    <source>
        <strain evidence="5">CGMCC 1.12859</strain>
    </source>
</reference>
<dbReference type="PROSITE" id="PS50231">
    <property type="entry name" value="RICIN_B_LECTIN"/>
    <property type="match status" value="1"/>
</dbReference>